<reference evidence="5 8" key="4">
    <citation type="submission" date="2018-08" db="EMBL/GenBank/DDBJ databases">
        <title>A genome reference for cultivated species of the human gut microbiota.</title>
        <authorList>
            <person name="Zou Y."/>
            <person name="Xue W."/>
            <person name="Luo G."/>
        </authorList>
    </citation>
    <scope>NUCLEOTIDE SEQUENCE [LARGE SCALE GENOMIC DNA]</scope>
    <source>
        <strain evidence="5 8">AM30-4</strain>
    </source>
</reference>
<evidence type="ECO:0000256" key="1">
    <source>
        <dbReference type="SAM" id="SignalP"/>
    </source>
</evidence>
<evidence type="ECO:0000313" key="6">
    <source>
        <dbReference type="Proteomes" id="UP000095591"/>
    </source>
</evidence>
<reference evidence="7" key="2">
    <citation type="submission" date="2017-04" db="EMBL/GenBank/DDBJ databases">
        <title>Function of individual gut microbiota members based on whole genome sequencing of pure cultures obtained from chicken caecum.</title>
        <authorList>
            <person name="Medvecky M."/>
            <person name="Cejkova D."/>
            <person name="Polansky O."/>
            <person name="Karasova D."/>
            <person name="Kubasova T."/>
            <person name="Cizek A."/>
            <person name="Rychlik I."/>
        </authorList>
    </citation>
    <scope>NUCLEOTIDE SEQUENCE [LARGE SCALE GENOMIC DNA]</scope>
    <source>
        <strain evidence="7">An199</strain>
    </source>
</reference>
<dbReference type="InterPro" id="IPR029058">
    <property type="entry name" value="AB_hydrolase_fold"/>
</dbReference>
<dbReference type="RefSeq" id="WP_008780628.1">
    <property type="nucleotide sequence ID" value="NZ_CACRUW010000044.1"/>
</dbReference>
<dbReference type="CDD" id="cd11294">
    <property type="entry name" value="E_set_Esterase_like_N"/>
    <property type="match status" value="1"/>
</dbReference>
<protein>
    <submittedName>
        <fullName evidence="2 3">Esterase</fullName>
    </submittedName>
</protein>
<evidence type="ECO:0000313" key="8">
    <source>
        <dbReference type="Proteomes" id="UP000284660"/>
    </source>
</evidence>
<dbReference type="SUPFAM" id="SSF81296">
    <property type="entry name" value="E set domains"/>
    <property type="match status" value="1"/>
</dbReference>
<evidence type="ECO:0000313" key="7">
    <source>
        <dbReference type="Proteomes" id="UP000195950"/>
    </source>
</evidence>
<dbReference type="EMBL" id="CYXP01000003">
    <property type="protein sequence ID" value="CUN07052.1"/>
    <property type="molecule type" value="Genomic_DNA"/>
</dbReference>
<dbReference type="PANTHER" id="PTHR48098">
    <property type="entry name" value="ENTEROCHELIN ESTERASE-RELATED"/>
    <property type="match status" value="1"/>
</dbReference>
<evidence type="ECO:0000313" key="9">
    <source>
        <dbReference type="Proteomes" id="UP000432516"/>
    </source>
</evidence>
<proteinExistence type="predicted"/>
<dbReference type="AlphaFoldDB" id="A0A173TVT8"/>
<dbReference type="Proteomes" id="UP000284660">
    <property type="component" value="Unassembled WGS sequence"/>
</dbReference>
<name>A0A173TVT8_PARDI</name>
<feature type="signal peptide" evidence="1">
    <location>
        <begin position="1"/>
        <end position="19"/>
    </location>
</feature>
<feature type="chain" id="PRO_5014533240" evidence="1">
    <location>
        <begin position="20"/>
        <end position="397"/>
    </location>
</feature>
<evidence type="ECO:0000313" key="2">
    <source>
        <dbReference type="EMBL" id="CUN07052.1"/>
    </source>
</evidence>
<accession>A0A173TVT8</accession>
<dbReference type="EMBL" id="WKNE01000004">
    <property type="protein sequence ID" value="MRZ54669.1"/>
    <property type="molecule type" value="Genomic_DNA"/>
</dbReference>
<dbReference type="InterPro" id="IPR014756">
    <property type="entry name" value="Ig_E-set"/>
</dbReference>
<evidence type="ECO:0000313" key="4">
    <source>
        <dbReference type="EMBL" id="OUP15127.1"/>
    </source>
</evidence>
<evidence type="ECO:0000313" key="5">
    <source>
        <dbReference type="EMBL" id="RHD75109.1"/>
    </source>
</evidence>
<sequence>MKRLSILAVFMLISVITFAQQALWGSQNIISPEIHPDNTVTFRFMAPKAIKVQVTGDFLPTQKMETQFGLVDVPGTVDLKEGKEGVWEYTTPEPLPSELYSYSFIVDGLKTTDPNNVYLNRDVASVTNIFIIKGGQGDLYSVNDVPHGTVARRWYESPTLGKTRRITVYTPAGYETSGKKYPVFYLLHGMGGDEEAWIALGRTAQILDNLIAQGKAKPMIVVMTNGNADQEAAPGESSLGLVKPNMQLPKTMEGSMESSFPDVIKFIESNYRVEKKKSSRAIAGLSMGGFHSLHISKQYPDMFDYVGLFSAAILPREGSESPIYQNMDEKLKVQFGKHPKLYWIAIGKTDFLYKNNVDYRKKLDDNGYKYEYYESDGGHIWKNWRIYLTKFAPMLFK</sequence>
<dbReference type="Gene3D" id="2.60.40.10">
    <property type="entry name" value="Immunoglobulins"/>
    <property type="match status" value="1"/>
</dbReference>
<reference evidence="3 9" key="5">
    <citation type="journal article" date="2019" name="Nat. Med.">
        <title>A library of human gut bacterial isolates paired with longitudinal multiomics data enables mechanistic microbiome research.</title>
        <authorList>
            <person name="Poyet M."/>
            <person name="Groussin M."/>
            <person name="Gibbons S.M."/>
            <person name="Avila-Pacheco J."/>
            <person name="Jiang X."/>
            <person name="Kearney S.M."/>
            <person name="Perrotta A.R."/>
            <person name="Berdy B."/>
            <person name="Zhao S."/>
            <person name="Lieberman T.D."/>
            <person name="Swanson P.K."/>
            <person name="Smith M."/>
            <person name="Roesemann S."/>
            <person name="Alexander J.E."/>
            <person name="Rich S.A."/>
            <person name="Livny J."/>
            <person name="Vlamakis H."/>
            <person name="Clish C."/>
            <person name="Bullock K."/>
            <person name="Deik A."/>
            <person name="Scott J."/>
            <person name="Pierce K.A."/>
            <person name="Xavier R.J."/>
            <person name="Alm E.J."/>
        </authorList>
    </citation>
    <scope>NUCLEOTIDE SEQUENCE [LARGE SCALE GENOMIC DNA]</scope>
    <source>
        <strain evidence="3 9">BIOML-A2</strain>
    </source>
</reference>
<dbReference type="Proteomes" id="UP000432516">
    <property type="component" value="Unassembled WGS sequence"/>
</dbReference>
<dbReference type="EMBL" id="QSJN01000005">
    <property type="protein sequence ID" value="RHD75109.1"/>
    <property type="molecule type" value="Genomic_DNA"/>
</dbReference>
<dbReference type="Proteomes" id="UP000195950">
    <property type="component" value="Unassembled WGS sequence"/>
</dbReference>
<reference evidence="2 6" key="1">
    <citation type="submission" date="2015-09" db="EMBL/GenBank/DDBJ databases">
        <authorList>
            <consortium name="Pathogen Informatics"/>
        </authorList>
    </citation>
    <scope>NUCLEOTIDE SEQUENCE [LARGE SCALE GENOMIC DNA]</scope>
    <source>
        <strain evidence="2 6">2789STDY5608872</strain>
    </source>
</reference>
<dbReference type="InterPro" id="IPR013783">
    <property type="entry name" value="Ig-like_fold"/>
</dbReference>
<dbReference type="Pfam" id="PF00756">
    <property type="entry name" value="Esterase"/>
    <property type="match status" value="1"/>
</dbReference>
<organism evidence="2 6">
    <name type="scientific">Parabacteroides distasonis</name>
    <dbReference type="NCBI Taxonomy" id="823"/>
    <lineage>
        <taxon>Bacteria</taxon>
        <taxon>Pseudomonadati</taxon>
        <taxon>Bacteroidota</taxon>
        <taxon>Bacteroidia</taxon>
        <taxon>Bacteroidales</taxon>
        <taxon>Tannerellaceae</taxon>
        <taxon>Parabacteroides</taxon>
    </lineage>
</organism>
<reference evidence="4" key="3">
    <citation type="journal article" date="2018" name="BMC Genomics">
        <title>Whole genome sequencing and function prediction of 133 gut anaerobes isolated from chicken caecum in pure cultures.</title>
        <authorList>
            <person name="Medvecky M."/>
            <person name="Cejkova D."/>
            <person name="Polansky O."/>
            <person name="Karasova D."/>
            <person name="Kubasova T."/>
            <person name="Cizek A."/>
            <person name="Rychlik I."/>
        </authorList>
    </citation>
    <scope>NUCLEOTIDE SEQUENCE</scope>
    <source>
        <strain evidence="4">An199</strain>
    </source>
</reference>
<dbReference type="Gene3D" id="3.40.50.1820">
    <property type="entry name" value="alpha/beta hydrolase"/>
    <property type="match status" value="1"/>
</dbReference>
<dbReference type="InterPro" id="IPR050583">
    <property type="entry name" value="Mycobacterial_A85_antigen"/>
</dbReference>
<dbReference type="SUPFAM" id="SSF53474">
    <property type="entry name" value="alpha/beta-Hydrolases"/>
    <property type="match status" value="1"/>
</dbReference>
<dbReference type="EMBL" id="NFJX01000023">
    <property type="protein sequence ID" value="OUP15127.1"/>
    <property type="molecule type" value="Genomic_DNA"/>
</dbReference>
<gene>
    <name evidence="2" type="primary">yieL_1</name>
    <name evidence="4" type="ORF">B5F32_18190</name>
    <name evidence="5" type="ORF">DW782_10625</name>
    <name evidence="2" type="ORF">ERS852429_01814</name>
    <name evidence="3" type="ORF">GKD68_07865</name>
</gene>
<keyword evidence="1" id="KW-0732">Signal</keyword>
<dbReference type="InterPro" id="IPR000801">
    <property type="entry name" value="Esterase-like"/>
</dbReference>
<evidence type="ECO:0000313" key="3">
    <source>
        <dbReference type="EMBL" id="MRZ54669.1"/>
    </source>
</evidence>
<dbReference type="Proteomes" id="UP000095591">
    <property type="component" value="Unassembled WGS sequence"/>
</dbReference>
<dbReference type="OMA" id="HFGWLAT"/>